<evidence type="ECO:0000256" key="7">
    <source>
        <dbReference type="ARBA" id="ARBA00022679"/>
    </source>
</evidence>
<evidence type="ECO:0000256" key="12">
    <source>
        <dbReference type="HAMAP-Rule" id="MF_00145"/>
    </source>
</evidence>
<dbReference type="SUPFAM" id="SSF53748">
    <property type="entry name" value="Phosphoglycerate kinase"/>
    <property type="match status" value="1"/>
</dbReference>
<evidence type="ECO:0000256" key="5">
    <source>
        <dbReference type="ARBA" id="ARBA00013061"/>
    </source>
</evidence>
<dbReference type="GO" id="GO:0006094">
    <property type="term" value="P:gluconeogenesis"/>
    <property type="evidence" value="ECO:0007669"/>
    <property type="project" value="TreeGrafter"/>
</dbReference>
<keyword evidence="10 12" id="KW-0067">ATP-binding</keyword>
<feature type="binding site" evidence="13">
    <location>
        <position position="154"/>
    </location>
    <ligand>
        <name>(2R)-3-phosphoglycerate</name>
        <dbReference type="ChEBI" id="CHEBI:58272"/>
    </ligand>
</feature>
<dbReference type="GO" id="GO:0004618">
    <property type="term" value="F:phosphoglycerate kinase activity"/>
    <property type="evidence" value="ECO:0007669"/>
    <property type="project" value="UniProtKB-UniRule"/>
</dbReference>
<feature type="binding site" evidence="12 14">
    <location>
        <position position="326"/>
    </location>
    <ligand>
        <name>ATP</name>
        <dbReference type="ChEBI" id="CHEBI:30616"/>
    </ligand>
</feature>
<feature type="binding site" evidence="12">
    <location>
        <position position="154"/>
    </location>
    <ligand>
        <name>substrate</name>
    </ligand>
</feature>
<dbReference type="PANTHER" id="PTHR11406">
    <property type="entry name" value="PHOSPHOGLYCERATE KINASE"/>
    <property type="match status" value="1"/>
</dbReference>
<evidence type="ECO:0000256" key="2">
    <source>
        <dbReference type="ARBA" id="ARBA00004838"/>
    </source>
</evidence>
<dbReference type="Gene3D" id="3.40.50.1260">
    <property type="entry name" value="Phosphoglycerate kinase, N-terminal domain"/>
    <property type="match status" value="2"/>
</dbReference>
<dbReference type="CDD" id="cd00318">
    <property type="entry name" value="Phosphoglycerate_kinase"/>
    <property type="match status" value="1"/>
</dbReference>
<comment type="subcellular location">
    <subcellularLocation>
        <location evidence="12">Cytoplasm</location>
    </subcellularLocation>
</comment>
<evidence type="ECO:0000256" key="6">
    <source>
        <dbReference type="ARBA" id="ARBA00016471"/>
    </source>
</evidence>
<feature type="binding site" evidence="13">
    <location>
        <position position="117"/>
    </location>
    <ligand>
        <name>(2R)-3-phosphoglycerate</name>
        <dbReference type="ChEBI" id="CHEBI:58272"/>
    </ligand>
</feature>
<dbReference type="PANTHER" id="PTHR11406:SF23">
    <property type="entry name" value="PHOSPHOGLYCERATE KINASE 1, CHLOROPLASTIC-RELATED"/>
    <property type="match status" value="1"/>
</dbReference>
<dbReference type="FunFam" id="3.40.50.1260:FF:000006">
    <property type="entry name" value="Phosphoglycerate kinase"/>
    <property type="match status" value="1"/>
</dbReference>
<dbReference type="PROSITE" id="PS00111">
    <property type="entry name" value="PGLYCERATE_KINASE"/>
    <property type="match status" value="1"/>
</dbReference>
<proteinExistence type="inferred from homology"/>
<feature type="binding site" evidence="12 13">
    <location>
        <begin position="20"/>
        <end position="22"/>
    </location>
    <ligand>
        <name>substrate</name>
    </ligand>
</feature>
<feature type="binding site" evidence="12 14">
    <location>
        <begin position="352"/>
        <end position="355"/>
    </location>
    <ligand>
        <name>ATP</name>
        <dbReference type="ChEBI" id="CHEBI:30616"/>
    </ligand>
</feature>
<evidence type="ECO:0000256" key="3">
    <source>
        <dbReference type="ARBA" id="ARBA00008982"/>
    </source>
</evidence>
<feature type="binding site" evidence="12">
    <location>
        <position position="295"/>
    </location>
    <ligand>
        <name>ATP</name>
        <dbReference type="ChEBI" id="CHEBI:30616"/>
    </ligand>
</feature>
<comment type="similarity">
    <text evidence="3 12 15">Belongs to the phosphoglycerate kinase family.</text>
</comment>
<dbReference type="Pfam" id="PF00162">
    <property type="entry name" value="PGK"/>
    <property type="match status" value="1"/>
</dbReference>
<organism evidence="16 17">
    <name type="scientific">Nocardioides mesophilus</name>
    <dbReference type="NCBI Taxonomy" id="433659"/>
    <lineage>
        <taxon>Bacteria</taxon>
        <taxon>Bacillati</taxon>
        <taxon>Actinomycetota</taxon>
        <taxon>Actinomycetes</taxon>
        <taxon>Propionibacteriales</taxon>
        <taxon>Nocardioidaceae</taxon>
        <taxon>Nocardioides</taxon>
    </lineage>
</organism>
<dbReference type="InterPro" id="IPR015824">
    <property type="entry name" value="Phosphoglycerate_kinase_N"/>
</dbReference>
<comment type="catalytic activity">
    <reaction evidence="1 12 15">
        <text>(2R)-3-phosphoglycerate + ATP = (2R)-3-phospho-glyceroyl phosphate + ADP</text>
        <dbReference type="Rhea" id="RHEA:14801"/>
        <dbReference type="ChEBI" id="CHEBI:30616"/>
        <dbReference type="ChEBI" id="CHEBI:57604"/>
        <dbReference type="ChEBI" id="CHEBI:58272"/>
        <dbReference type="ChEBI" id="CHEBI:456216"/>
        <dbReference type="EC" id="2.7.2.3"/>
    </reaction>
</comment>
<dbReference type="UniPathway" id="UPA00109">
    <property type="reaction ID" value="UER00185"/>
</dbReference>
<dbReference type="AlphaFoldDB" id="A0A7G9RBD0"/>
<dbReference type="HAMAP" id="MF_00145">
    <property type="entry name" value="Phosphoglyc_kinase"/>
    <property type="match status" value="1"/>
</dbReference>
<feature type="binding site" evidence="12">
    <location>
        <position position="117"/>
    </location>
    <ligand>
        <name>substrate</name>
    </ligand>
</feature>
<dbReference type="KEGG" id="nmes:H9L09_21210"/>
<evidence type="ECO:0000256" key="14">
    <source>
        <dbReference type="PIRSR" id="PIRSR000724-2"/>
    </source>
</evidence>
<dbReference type="PIRSF" id="PIRSF000724">
    <property type="entry name" value="Pgk"/>
    <property type="match status" value="1"/>
</dbReference>
<reference evidence="16 17" key="1">
    <citation type="submission" date="2020-08" db="EMBL/GenBank/DDBJ databases">
        <title>Genome sequence of Nocardioides mesophilus KACC 16243T.</title>
        <authorList>
            <person name="Hyun D.-W."/>
            <person name="Bae J.-W."/>
        </authorList>
    </citation>
    <scope>NUCLEOTIDE SEQUENCE [LARGE SCALE GENOMIC DNA]</scope>
    <source>
        <strain evidence="16 17">KACC 16243</strain>
    </source>
</reference>
<feature type="binding site" evidence="12">
    <location>
        <position position="35"/>
    </location>
    <ligand>
        <name>substrate</name>
    </ligand>
</feature>
<dbReference type="GO" id="GO:0043531">
    <property type="term" value="F:ADP binding"/>
    <property type="evidence" value="ECO:0007669"/>
    <property type="project" value="TreeGrafter"/>
</dbReference>
<evidence type="ECO:0000256" key="13">
    <source>
        <dbReference type="PIRSR" id="PIRSR000724-1"/>
    </source>
</evidence>
<evidence type="ECO:0000256" key="11">
    <source>
        <dbReference type="ARBA" id="ARBA00023152"/>
    </source>
</evidence>
<evidence type="ECO:0000256" key="15">
    <source>
        <dbReference type="RuleBase" id="RU000532"/>
    </source>
</evidence>
<evidence type="ECO:0000313" key="16">
    <source>
        <dbReference type="EMBL" id="QNN52905.1"/>
    </source>
</evidence>
<dbReference type="EMBL" id="CP060713">
    <property type="protein sequence ID" value="QNN52905.1"/>
    <property type="molecule type" value="Genomic_DNA"/>
</dbReference>
<evidence type="ECO:0000256" key="9">
    <source>
        <dbReference type="ARBA" id="ARBA00022777"/>
    </source>
</evidence>
<evidence type="ECO:0000256" key="10">
    <source>
        <dbReference type="ARBA" id="ARBA00022840"/>
    </source>
</evidence>
<keyword evidence="7 12" id="KW-0808">Transferase</keyword>
<dbReference type="GO" id="GO:0005524">
    <property type="term" value="F:ATP binding"/>
    <property type="evidence" value="ECO:0007669"/>
    <property type="project" value="UniProtKB-KW"/>
</dbReference>
<evidence type="ECO:0000313" key="17">
    <source>
        <dbReference type="Proteomes" id="UP000515947"/>
    </source>
</evidence>
<keyword evidence="12" id="KW-0963">Cytoplasm</keyword>
<dbReference type="InterPro" id="IPR001576">
    <property type="entry name" value="Phosphoglycerate_kinase"/>
</dbReference>
<dbReference type="RefSeq" id="WP_187578747.1">
    <property type="nucleotide sequence ID" value="NZ_CP060713.1"/>
</dbReference>
<keyword evidence="8 12" id="KW-0547">Nucleotide-binding</keyword>
<keyword evidence="11 12" id="KW-0324">Glycolysis</keyword>
<feature type="binding site" evidence="13">
    <location>
        <position position="35"/>
    </location>
    <ligand>
        <name>(2R)-3-phosphoglycerate</name>
        <dbReference type="ChEBI" id="CHEBI:58272"/>
    </ligand>
</feature>
<dbReference type="PRINTS" id="PR00477">
    <property type="entry name" value="PHGLYCKINASE"/>
</dbReference>
<comment type="subunit">
    <text evidence="4 12">Monomer.</text>
</comment>
<feature type="binding site" evidence="12 14">
    <location>
        <position position="204"/>
    </location>
    <ligand>
        <name>ATP</name>
        <dbReference type="ChEBI" id="CHEBI:30616"/>
    </ligand>
</feature>
<name>A0A7G9RBD0_9ACTN</name>
<dbReference type="FunFam" id="3.40.50.1260:FF:000003">
    <property type="entry name" value="Phosphoglycerate kinase"/>
    <property type="match status" value="1"/>
</dbReference>
<feature type="binding site" evidence="12 13">
    <location>
        <begin position="58"/>
        <end position="61"/>
    </location>
    <ligand>
        <name>substrate</name>
    </ligand>
</feature>
<gene>
    <name evidence="12" type="primary">pgk</name>
    <name evidence="16" type="ORF">H9L09_21210</name>
</gene>
<comment type="pathway">
    <text evidence="2 12">Carbohydrate degradation; glycolysis; pyruvate from D-glyceraldehyde 3-phosphate: step 2/5.</text>
</comment>
<dbReference type="EC" id="2.7.2.3" evidence="5 12"/>
<accession>A0A7G9RBD0</accession>
<dbReference type="GO" id="GO:0005829">
    <property type="term" value="C:cytosol"/>
    <property type="evidence" value="ECO:0007669"/>
    <property type="project" value="TreeGrafter"/>
</dbReference>
<evidence type="ECO:0000256" key="1">
    <source>
        <dbReference type="ARBA" id="ARBA00000642"/>
    </source>
</evidence>
<evidence type="ECO:0000256" key="8">
    <source>
        <dbReference type="ARBA" id="ARBA00022741"/>
    </source>
</evidence>
<sequence>MSGIESLGDLRSRRVLVRSDLNVPLDGQTITDDGRIRASVPTIEQLAGAGARVVVTAHLGRPKGAPDPQYSLAPVAKRLGELLGRDVAFATDTVGESARSTVDALEDGQVAVLENVRFNEGETSKDDAVRGEFADRLAALGDAFVSDGFGVVHRKQASVYDVAQRLPHAMGGLVAKEIDVLRRLTEEPERPYVVVLGGSKVSDKLGVIDNLLGKADRLLIGGGMVFTFLKAQGHEIGKSLLEEDQLDICREYLQRAEQSGVQILLPTDIVVADEFSADAEPSVVAADAIPADKIGLDIGPESAKAFAAALADARTVFWNGPMGVFEFDAFAGGTRAVAEALTQVDGLSVVGGGDSAAAVRKLGFDEASFGHISTGGGASLEYLEGKQLPGIDVLS</sequence>
<dbReference type="Proteomes" id="UP000515947">
    <property type="component" value="Chromosome"/>
</dbReference>
<protein>
    <recommendedName>
        <fullName evidence="6 12">Phosphoglycerate kinase</fullName>
        <ecNumber evidence="5 12">2.7.2.3</ecNumber>
    </recommendedName>
</protein>
<evidence type="ECO:0000256" key="4">
    <source>
        <dbReference type="ARBA" id="ARBA00011245"/>
    </source>
</evidence>
<keyword evidence="9 12" id="KW-0418">Kinase</keyword>
<keyword evidence="17" id="KW-1185">Reference proteome</keyword>
<dbReference type="InterPro" id="IPR036043">
    <property type="entry name" value="Phosphoglycerate_kinase_sf"/>
</dbReference>
<dbReference type="InterPro" id="IPR015911">
    <property type="entry name" value="Phosphoglycerate_kinase_CS"/>
</dbReference>
<dbReference type="GO" id="GO:0006096">
    <property type="term" value="P:glycolytic process"/>
    <property type="evidence" value="ECO:0007669"/>
    <property type="project" value="UniProtKB-UniRule"/>
</dbReference>